<dbReference type="OrthoDB" id="9804115at2"/>
<gene>
    <name evidence="11" type="ORF">PHACT_02035</name>
</gene>
<dbReference type="EMBL" id="MASR01000001">
    <property type="protein sequence ID" value="OFE12062.1"/>
    <property type="molecule type" value="Genomic_DNA"/>
</dbReference>
<feature type="binding site" evidence="8">
    <location>
        <begin position="88"/>
        <end position="89"/>
    </location>
    <ligand>
        <name>glutathione</name>
        <dbReference type="ChEBI" id="CHEBI:57925"/>
    </ligand>
</feature>
<dbReference type="InterPro" id="IPR014434">
    <property type="entry name" value="Monothiol_GRX"/>
</dbReference>
<dbReference type="InterPro" id="IPR033658">
    <property type="entry name" value="GRX_PICOT-like"/>
</dbReference>
<feature type="binding site" evidence="8">
    <location>
        <position position="26"/>
    </location>
    <ligand>
        <name>glutathione</name>
        <dbReference type="ChEBI" id="CHEBI:57925"/>
    </ligand>
</feature>
<evidence type="ECO:0000256" key="9">
    <source>
        <dbReference type="PIRSR" id="PIRSR005894-2"/>
    </source>
</evidence>
<dbReference type="Pfam" id="PF00462">
    <property type="entry name" value="Glutaredoxin"/>
    <property type="match status" value="1"/>
</dbReference>
<name>A0A1E8CI75_9GAMM</name>
<evidence type="ECO:0000256" key="2">
    <source>
        <dbReference type="ARBA" id="ARBA00022714"/>
    </source>
</evidence>
<sequence length="116" mass="12540">MSNEQSSIEQTIRDQISANNILLYMKGSPDQPQCGFSAQAVQCLMGCGQRFAYVDILANPEIRSTLPIVANWPTFPQLWIDGELVGGCDIITDLHNKGELKTMIDASAAAAPADQA</sequence>
<evidence type="ECO:0000256" key="8">
    <source>
        <dbReference type="PIRSR" id="PIRSR005894-1"/>
    </source>
</evidence>
<keyword evidence="2 9" id="KW-0001">2Fe-2S</keyword>
<dbReference type="InterPro" id="IPR004480">
    <property type="entry name" value="Monothiol_GRX-rel"/>
</dbReference>
<dbReference type="GO" id="GO:0046872">
    <property type="term" value="F:metal ion binding"/>
    <property type="evidence" value="ECO:0007669"/>
    <property type="project" value="UniProtKB-KW"/>
</dbReference>
<dbReference type="PANTHER" id="PTHR10293:SF72">
    <property type="entry name" value="MONOTHIOL GLUTAREDOXIN-S14, CHLOROPLASTIC"/>
    <property type="match status" value="1"/>
</dbReference>
<organism evidence="11 12">
    <name type="scientific">Pseudohongiella acticola</name>
    <dbReference type="NCBI Taxonomy" id="1524254"/>
    <lineage>
        <taxon>Bacteria</taxon>
        <taxon>Pseudomonadati</taxon>
        <taxon>Pseudomonadota</taxon>
        <taxon>Gammaproteobacteria</taxon>
        <taxon>Pseudomonadales</taxon>
        <taxon>Pseudohongiellaceae</taxon>
        <taxon>Pseudohongiella</taxon>
    </lineage>
</organism>
<dbReference type="InterPro" id="IPR002109">
    <property type="entry name" value="Glutaredoxin"/>
</dbReference>
<dbReference type="PIRSF" id="PIRSF005894">
    <property type="entry name" value="Monothiol_GRX"/>
    <property type="match status" value="1"/>
</dbReference>
<dbReference type="GO" id="GO:0051537">
    <property type="term" value="F:2 iron, 2 sulfur cluster binding"/>
    <property type="evidence" value="ECO:0007669"/>
    <property type="project" value="UniProtKB-KW"/>
</dbReference>
<dbReference type="Proteomes" id="UP000175669">
    <property type="component" value="Unassembled WGS sequence"/>
</dbReference>
<protein>
    <recommendedName>
        <fullName evidence="7">Glutaredoxin</fullName>
    </recommendedName>
</protein>
<dbReference type="PROSITE" id="PS51354">
    <property type="entry name" value="GLUTAREDOXIN_2"/>
    <property type="match status" value="1"/>
</dbReference>
<feature type="domain" description="Glutaredoxin" evidence="10">
    <location>
        <begin position="21"/>
        <end position="85"/>
    </location>
</feature>
<evidence type="ECO:0000256" key="6">
    <source>
        <dbReference type="ARBA" id="ARBA00023284"/>
    </source>
</evidence>
<keyword evidence="4 9" id="KW-0408">Iron</keyword>
<reference evidence="12" key="1">
    <citation type="submission" date="2016-07" db="EMBL/GenBank/DDBJ databases">
        <authorList>
            <person name="Florea S."/>
            <person name="Webb J.S."/>
            <person name="Jaromczyk J."/>
            <person name="Schardl C.L."/>
        </authorList>
    </citation>
    <scope>NUCLEOTIDE SEQUENCE [LARGE SCALE GENOMIC DNA]</scope>
    <source>
        <strain evidence="12">KCTC 42131</strain>
    </source>
</reference>
<dbReference type="PANTHER" id="PTHR10293">
    <property type="entry name" value="GLUTAREDOXIN FAMILY MEMBER"/>
    <property type="match status" value="1"/>
</dbReference>
<evidence type="ECO:0000313" key="11">
    <source>
        <dbReference type="EMBL" id="OFE12062.1"/>
    </source>
</evidence>
<keyword evidence="6" id="KW-0676">Redox-active center</keyword>
<evidence type="ECO:0000256" key="7">
    <source>
        <dbReference type="PIRNR" id="PIRNR005894"/>
    </source>
</evidence>
<dbReference type="Gene3D" id="3.40.30.10">
    <property type="entry name" value="Glutaredoxin"/>
    <property type="match status" value="1"/>
</dbReference>
<dbReference type="AlphaFoldDB" id="A0A1E8CI75"/>
<dbReference type="InterPro" id="IPR036249">
    <property type="entry name" value="Thioredoxin-like_sf"/>
</dbReference>
<dbReference type="GO" id="GO:0015036">
    <property type="term" value="F:disulfide oxidoreductase activity"/>
    <property type="evidence" value="ECO:0007669"/>
    <property type="project" value="InterPro"/>
</dbReference>
<feature type="binding site" evidence="9">
    <location>
        <position position="34"/>
    </location>
    <ligand>
        <name>[2Fe-2S] cluster</name>
        <dbReference type="ChEBI" id="CHEBI:190135"/>
        <note>ligand shared between dimeric partners</note>
    </ligand>
</feature>
<dbReference type="CDD" id="cd03028">
    <property type="entry name" value="GRX_PICOT_like"/>
    <property type="match status" value="1"/>
</dbReference>
<dbReference type="NCBIfam" id="TIGR00365">
    <property type="entry name" value="Grx4 family monothiol glutaredoxin"/>
    <property type="match status" value="1"/>
</dbReference>
<proteinExistence type="inferred from homology"/>
<comment type="caution">
    <text evidence="11">The sequence shown here is derived from an EMBL/GenBank/DDBJ whole genome shotgun (WGS) entry which is preliminary data.</text>
</comment>
<keyword evidence="5 9" id="KW-0411">Iron-sulfur</keyword>
<evidence type="ECO:0000313" key="12">
    <source>
        <dbReference type="Proteomes" id="UP000175669"/>
    </source>
</evidence>
<accession>A0A1E8CI75</accession>
<dbReference type="RefSeq" id="WP_070115686.1">
    <property type="nucleotide sequence ID" value="NZ_CAXATG010000002.1"/>
</dbReference>
<dbReference type="SUPFAM" id="SSF52833">
    <property type="entry name" value="Thioredoxin-like"/>
    <property type="match status" value="1"/>
</dbReference>
<evidence type="ECO:0000256" key="1">
    <source>
        <dbReference type="ARBA" id="ARBA00009630"/>
    </source>
</evidence>
<evidence type="ECO:0000256" key="3">
    <source>
        <dbReference type="ARBA" id="ARBA00022723"/>
    </source>
</evidence>
<keyword evidence="3 9" id="KW-0479">Metal-binding</keyword>
<evidence type="ECO:0000256" key="5">
    <source>
        <dbReference type="ARBA" id="ARBA00023014"/>
    </source>
</evidence>
<dbReference type="STRING" id="1524254.PHACT_02035"/>
<comment type="similarity">
    <text evidence="1 7">Belongs to the glutaredoxin family. Monothiol subfamily.</text>
</comment>
<evidence type="ECO:0000259" key="10">
    <source>
        <dbReference type="Pfam" id="PF00462"/>
    </source>
</evidence>
<evidence type="ECO:0000256" key="4">
    <source>
        <dbReference type="ARBA" id="ARBA00023004"/>
    </source>
</evidence>
<feature type="binding site" evidence="8">
    <location>
        <position position="63"/>
    </location>
    <ligand>
        <name>glutathione</name>
        <dbReference type="ChEBI" id="CHEBI:57925"/>
    </ligand>
</feature>
<feature type="binding site" evidence="8">
    <location>
        <position position="75"/>
    </location>
    <ligand>
        <name>glutathione</name>
        <dbReference type="ChEBI" id="CHEBI:57925"/>
    </ligand>
</feature>
<keyword evidence="12" id="KW-1185">Reference proteome</keyword>